<feature type="compositionally biased region" description="Polar residues" evidence="4">
    <location>
        <begin position="176"/>
        <end position="189"/>
    </location>
</feature>
<dbReference type="Pfam" id="PF13365">
    <property type="entry name" value="Trypsin_2"/>
    <property type="match status" value="1"/>
</dbReference>
<dbReference type="InterPro" id="IPR036034">
    <property type="entry name" value="PDZ_sf"/>
</dbReference>
<gene>
    <name evidence="6" type="ORF">FB458_2044</name>
</gene>
<protein>
    <submittedName>
        <fullName evidence="6">Putative serine protease PepD</fullName>
    </submittedName>
</protein>
<dbReference type="InterPro" id="IPR001478">
    <property type="entry name" value="PDZ"/>
</dbReference>
<dbReference type="SUPFAM" id="SSF50494">
    <property type="entry name" value="Trypsin-like serine proteases"/>
    <property type="match status" value="1"/>
</dbReference>
<name>A0A542E0S4_9MICO</name>
<keyword evidence="3" id="KW-0378">Hydrolase</keyword>
<dbReference type="InterPro" id="IPR043504">
    <property type="entry name" value="Peptidase_S1_PA_chymotrypsin"/>
</dbReference>
<dbReference type="SMART" id="SM00228">
    <property type="entry name" value="PDZ"/>
    <property type="match status" value="1"/>
</dbReference>
<dbReference type="PANTHER" id="PTHR43343:SF3">
    <property type="entry name" value="PROTEASE DO-LIKE 8, CHLOROPLASTIC"/>
    <property type="match status" value="1"/>
</dbReference>
<evidence type="ECO:0000256" key="1">
    <source>
        <dbReference type="ARBA" id="ARBA00010541"/>
    </source>
</evidence>
<evidence type="ECO:0000256" key="4">
    <source>
        <dbReference type="SAM" id="MobiDB-lite"/>
    </source>
</evidence>
<feature type="compositionally biased region" description="Low complexity" evidence="4">
    <location>
        <begin position="339"/>
        <end position="366"/>
    </location>
</feature>
<dbReference type="GO" id="GO:0006508">
    <property type="term" value="P:proteolysis"/>
    <property type="evidence" value="ECO:0007669"/>
    <property type="project" value="UniProtKB-KW"/>
</dbReference>
<dbReference type="InterPro" id="IPR001940">
    <property type="entry name" value="Peptidase_S1C"/>
</dbReference>
<sequence>MTQQTHPGGTQHDGDTPREPQWYHGPASSHGQDDRSGDTGRASAFGLGGEARDTSSDTQAVGHPATGELPLTWGGYPGAQGGSSGSAGTGSTASYAGSTGAGTYAGSAGGNGSSYAGGSWGDGGWGGPQGPSTTPTPAPTPKQKGAGRRVAEVGVTALLAAVLASVGTYVATEHNGSGTQAVSTTTSSGPAPVQQADPSNPDWTVTAKAVTPSVVAITVQSQQAEGEGSGVILDNQGHVLTNNHVATGAGDGAEISVTLSDGRSYGASIKGTDPTTDLAVLQIKNPPSDLKPISLGDSDKLVVGQPVMAVGNPLGLAGTVTTGIVSALNRPVTTAASESQQPSQQDPFGGQGQGQSQDQSQDQTQSVHTNAIQTSAAINPGNSGGALVTSDGQLIGINSSIASLGSSGGGSQSGNIGIGFAIPVKEAKSIADQLISTGSAKHAYLGVTASDTSITDGSSKRAAALLRSVAGGTPAASAGLKAGDAVVSVNGDAIESSESLVATVNEFSVGDKVTVTVIRGGQKQDIQVTLAARPGQG</sequence>
<feature type="compositionally biased region" description="Low complexity" evidence="4">
    <location>
        <begin position="89"/>
        <end position="99"/>
    </location>
</feature>
<feature type="compositionally biased region" description="Gly residues" evidence="4">
    <location>
        <begin position="119"/>
        <end position="129"/>
    </location>
</feature>
<dbReference type="PROSITE" id="PS50106">
    <property type="entry name" value="PDZ"/>
    <property type="match status" value="1"/>
</dbReference>
<evidence type="ECO:0000256" key="3">
    <source>
        <dbReference type="ARBA" id="ARBA00022801"/>
    </source>
</evidence>
<feature type="region of interest" description="Disordered" evidence="4">
    <location>
        <begin position="119"/>
        <end position="149"/>
    </location>
</feature>
<dbReference type="CDD" id="cd06779">
    <property type="entry name" value="cpPDZ_Deg_HtrA-like"/>
    <property type="match status" value="1"/>
</dbReference>
<reference evidence="6 7" key="1">
    <citation type="submission" date="2019-06" db="EMBL/GenBank/DDBJ databases">
        <title>Sequencing the genomes of 1000 actinobacteria strains.</title>
        <authorList>
            <person name="Klenk H.-P."/>
        </authorList>
    </citation>
    <scope>NUCLEOTIDE SEQUENCE [LARGE SCALE GENOMIC DNA]</scope>
    <source>
        <strain evidence="6 7">DSM 18607</strain>
    </source>
</reference>
<feature type="region of interest" description="Disordered" evidence="4">
    <location>
        <begin position="1"/>
        <end position="99"/>
    </location>
</feature>
<feature type="region of interest" description="Disordered" evidence="4">
    <location>
        <begin position="176"/>
        <end position="201"/>
    </location>
</feature>
<organism evidence="6 7">
    <name type="scientific">Lapillicoccus jejuensis</name>
    <dbReference type="NCBI Taxonomy" id="402171"/>
    <lineage>
        <taxon>Bacteria</taxon>
        <taxon>Bacillati</taxon>
        <taxon>Actinomycetota</taxon>
        <taxon>Actinomycetes</taxon>
        <taxon>Micrococcales</taxon>
        <taxon>Intrasporangiaceae</taxon>
        <taxon>Lapillicoccus</taxon>
    </lineage>
</organism>
<comment type="similarity">
    <text evidence="1">Belongs to the peptidase S1C family.</text>
</comment>
<dbReference type="AlphaFoldDB" id="A0A542E0S4"/>
<evidence type="ECO:0000313" key="7">
    <source>
        <dbReference type="Proteomes" id="UP000317893"/>
    </source>
</evidence>
<dbReference type="RefSeq" id="WP_141848389.1">
    <property type="nucleotide sequence ID" value="NZ_BAAAPR010000005.1"/>
</dbReference>
<accession>A0A542E0S4</accession>
<dbReference type="GO" id="GO:0004252">
    <property type="term" value="F:serine-type endopeptidase activity"/>
    <property type="evidence" value="ECO:0007669"/>
    <property type="project" value="InterPro"/>
</dbReference>
<dbReference type="Pfam" id="PF13180">
    <property type="entry name" value="PDZ_2"/>
    <property type="match status" value="1"/>
</dbReference>
<feature type="region of interest" description="Disordered" evidence="4">
    <location>
        <begin position="333"/>
        <end position="368"/>
    </location>
</feature>
<dbReference type="Gene3D" id="2.30.42.10">
    <property type="match status" value="1"/>
</dbReference>
<feature type="compositionally biased region" description="Gly residues" evidence="4">
    <location>
        <begin position="75"/>
        <end position="88"/>
    </location>
</feature>
<evidence type="ECO:0000313" key="6">
    <source>
        <dbReference type="EMBL" id="TQJ08943.1"/>
    </source>
</evidence>
<evidence type="ECO:0000259" key="5">
    <source>
        <dbReference type="PROSITE" id="PS50106"/>
    </source>
</evidence>
<dbReference type="PRINTS" id="PR00834">
    <property type="entry name" value="PROTEASES2C"/>
</dbReference>
<proteinExistence type="inferred from homology"/>
<comment type="caution">
    <text evidence="6">The sequence shown here is derived from an EMBL/GenBank/DDBJ whole genome shotgun (WGS) entry which is preliminary data.</text>
</comment>
<dbReference type="EMBL" id="VFMN01000001">
    <property type="protein sequence ID" value="TQJ08943.1"/>
    <property type="molecule type" value="Genomic_DNA"/>
</dbReference>
<dbReference type="InterPro" id="IPR051201">
    <property type="entry name" value="Chloro_Bact_Ser_Proteases"/>
</dbReference>
<dbReference type="OrthoDB" id="9758917at2"/>
<evidence type="ECO:0000256" key="2">
    <source>
        <dbReference type="ARBA" id="ARBA00022670"/>
    </source>
</evidence>
<dbReference type="PANTHER" id="PTHR43343">
    <property type="entry name" value="PEPTIDASE S12"/>
    <property type="match status" value="1"/>
</dbReference>
<dbReference type="Gene3D" id="2.40.10.10">
    <property type="entry name" value="Trypsin-like serine proteases"/>
    <property type="match status" value="2"/>
</dbReference>
<dbReference type="InterPro" id="IPR009003">
    <property type="entry name" value="Peptidase_S1_PA"/>
</dbReference>
<dbReference type="Proteomes" id="UP000317893">
    <property type="component" value="Unassembled WGS sequence"/>
</dbReference>
<keyword evidence="2 6" id="KW-0645">Protease</keyword>
<dbReference type="SUPFAM" id="SSF50156">
    <property type="entry name" value="PDZ domain-like"/>
    <property type="match status" value="1"/>
</dbReference>
<keyword evidence="7" id="KW-1185">Reference proteome</keyword>
<feature type="domain" description="PDZ" evidence="5">
    <location>
        <begin position="434"/>
        <end position="521"/>
    </location>
</feature>